<name>A0A915YM45_9BACT</name>
<evidence type="ECO:0000259" key="4">
    <source>
        <dbReference type="PROSITE" id="PS52004"/>
    </source>
</evidence>
<dbReference type="PROSITE" id="PS00606">
    <property type="entry name" value="KS3_1"/>
    <property type="match status" value="1"/>
</dbReference>
<geneLocation type="plasmid" evidence="5 6">
    <name>pAUEa</name>
</geneLocation>
<dbReference type="GO" id="GO:0004315">
    <property type="term" value="F:3-oxoacyl-[acyl-carrier-protein] synthase activity"/>
    <property type="evidence" value="ECO:0007669"/>
    <property type="project" value="InterPro"/>
</dbReference>
<dbReference type="EMBL" id="AP026868">
    <property type="protein sequence ID" value="BDS15638.1"/>
    <property type="molecule type" value="Genomic_DNA"/>
</dbReference>
<evidence type="ECO:0000256" key="1">
    <source>
        <dbReference type="ARBA" id="ARBA00008467"/>
    </source>
</evidence>
<dbReference type="GO" id="GO:0006633">
    <property type="term" value="P:fatty acid biosynthetic process"/>
    <property type="evidence" value="ECO:0007669"/>
    <property type="project" value="InterPro"/>
</dbReference>
<dbReference type="CDD" id="cd00834">
    <property type="entry name" value="KAS_I_II"/>
    <property type="match status" value="1"/>
</dbReference>
<dbReference type="PANTHER" id="PTHR11712:SF336">
    <property type="entry name" value="3-OXOACYL-[ACYL-CARRIER-PROTEIN] SYNTHASE, MITOCHONDRIAL"/>
    <property type="match status" value="1"/>
</dbReference>
<feature type="domain" description="Ketosynthase family 3 (KS3)" evidence="4">
    <location>
        <begin position="2"/>
        <end position="400"/>
    </location>
</feature>
<gene>
    <name evidence="5" type="ORF">AsAng_0064220</name>
</gene>
<dbReference type="AlphaFoldDB" id="A0A915YM45"/>
<dbReference type="InterPro" id="IPR018201">
    <property type="entry name" value="Ketoacyl_synth_AS"/>
</dbReference>
<dbReference type="SUPFAM" id="SSF53901">
    <property type="entry name" value="Thiolase-like"/>
    <property type="match status" value="2"/>
</dbReference>
<dbReference type="Gene3D" id="3.40.47.10">
    <property type="match status" value="1"/>
</dbReference>
<dbReference type="Pfam" id="PF00109">
    <property type="entry name" value="ketoacyl-synt"/>
    <property type="match status" value="1"/>
</dbReference>
<reference evidence="5" key="1">
    <citation type="submission" date="2022-09" db="EMBL/GenBank/DDBJ databases">
        <title>Aureispira anguillicida sp. nov., isolated from Leptocephalus of Japanese eel Anguilla japonica.</title>
        <authorList>
            <person name="Yuasa K."/>
            <person name="Mekata T."/>
            <person name="Ikunari K."/>
        </authorList>
    </citation>
    <scope>NUCLEOTIDE SEQUENCE</scope>
    <source>
        <strain evidence="5">EL160426</strain>
        <plasmid evidence="5">pAUEa</plasmid>
    </source>
</reference>
<evidence type="ECO:0000256" key="3">
    <source>
        <dbReference type="RuleBase" id="RU003694"/>
    </source>
</evidence>
<dbReference type="KEGG" id="aup:AsAng_0064220"/>
<keyword evidence="6" id="KW-1185">Reference proteome</keyword>
<accession>A0A915YM45</accession>
<dbReference type="PANTHER" id="PTHR11712">
    <property type="entry name" value="POLYKETIDE SYNTHASE-RELATED"/>
    <property type="match status" value="1"/>
</dbReference>
<evidence type="ECO:0000313" key="6">
    <source>
        <dbReference type="Proteomes" id="UP001060919"/>
    </source>
</evidence>
<dbReference type="RefSeq" id="WP_264793627.1">
    <property type="nucleotide sequence ID" value="NZ_AP026868.1"/>
</dbReference>
<keyword evidence="2 3" id="KW-0808">Transferase</keyword>
<dbReference type="InterPro" id="IPR020841">
    <property type="entry name" value="PKS_Beta-ketoAc_synthase_dom"/>
</dbReference>
<proteinExistence type="inferred from homology"/>
<comment type="similarity">
    <text evidence="1 3">Belongs to the thiolase-like superfamily. Beta-ketoacyl-ACP synthases family.</text>
</comment>
<keyword evidence="5" id="KW-0614">Plasmid</keyword>
<evidence type="ECO:0000256" key="2">
    <source>
        <dbReference type="ARBA" id="ARBA00022679"/>
    </source>
</evidence>
<sequence>MAKRIFITGIGIISAVGKNVSETLSNIKAASSGVGEIQYLQTVHKGKLPLCEVKYTNEELCHLAKVAPSSRMTRTSLLGIIAAQEAWRSAGSPVLGDGRTGVFSGNTVGGMDKTEHFYADFMQDNQSGDIQTMLTHECAESTERIADSLGATGMVSTISTACSSAANTIMLGARMIKHGLLDRAIVGGVDALTKFTVNGFNVLQILDAEFSQPFDQNRRGLNLGEGAGFIVLEAEGIAKEEQILGELVGYANSNDAYHQTASSPDGTGAYLAMKGALDVANIEPAQIDYVNVHGTGTPNNDLSEGIAMQRLFGDRIPKFSSTKAFTGHTLGASGGVEAVLSTLALQHQIIYPNLRFETAIEALGGTMVPETELLEHQNLTYILSNSFGFGGNTSSLVFKAYKKKTT</sequence>
<dbReference type="InterPro" id="IPR014031">
    <property type="entry name" value="Ketoacyl_synth_C"/>
</dbReference>
<dbReference type="PROSITE" id="PS52004">
    <property type="entry name" value="KS3_2"/>
    <property type="match status" value="1"/>
</dbReference>
<dbReference type="GO" id="GO:0005829">
    <property type="term" value="C:cytosol"/>
    <property type="evidence" value="ECO:0007669"/>
    <property type="project" value="TreeGrafter"/>
</dbReference>
<dbReference type="InterPro" id="IPR000794">
    <property type="entry name" value="Beta-ketoacyl_synthase"/>
</dbReference>
<dbReference type="InterPro" id="IPR014030">
    <property type="entry name" value="Ketoacyl_synth_N"/>
</dbReference>
<dbReference type="InterPro" id="IPR016039">
    <property type="entry name" value="Thiolase-like"/>
</dbReference>
<dbReference type="Pfam" id="PF02801">
    <property type="entry name" value="Ketoacyl-synt_C"/>
    <property type="match status" value="1"/>
</dbReference>
<dbReference type="Proteomes" id="UP001060919">
    <property type="component" value="Plasmid pAUEa"/>
</dbReference>
<protein>
    <submittedName>
        <fullName evidence="5">Beta-ketoacyl-[acyl-carrier-protein] synthase family protein</fullName>
    </submittedName>
</protein>
<evidence type="ECO:0000313" key="5">
    <source>
        <dbReference type="EMBL" id="BDS15638.1"/>
    </source>
</evidence>
<organism evidence="5 6">
    <name type="scientific">Aureispira anguillae</name>
    <dbReference type="NCBI Taxonomy" id="2864201"/>
    <lineage>
        <taxon>Bacteria</taxon>
        <taxon>Pseudomonadati</taxon>
        <taxon>Bacteroidota</taxon>
        <taxon>Saprospiria</taxon>
        <taxon>Saprospirales</taxon>
        <taxon>Saprospiraceae</taxon>
        <taxon>Aureispira</taxon>
    </lineage>
</organism>
<dbReference type="SMART" id="SM00825">
    <property type="entry name" value="PKS_KS"/>
    <property type="match status" value="1"/>
</dbReference>